<organism evidence="1 2">
    <name type="scientific">Thermoproteota archaeon</name>
    <dbReference type="NCBI Taxonomy" id="2056631"/>
    <lineage>
        <taxon>Archaea</taxon>
        <taxon>Thermoproteota</taxon>
    </lineage>
</organism>
<protein>
    <submittedName>
        <fullName evidence="1">Uncharacterized protein</fullName>
    </submittedName>
</protein>
<accession>A0A497EKF6</accession>
<reference evidence="1 2" key="1">
    <citation type="submission" date="2018-06" db="EMBL/GenBank/DDBJ databases">
        <title>Extensive metabolic versatility and redundancy in microbially diverse, dynamic hydrothermal sediments.</title>
        <authorList>
            <person name="Dombrowski N."/>
            <person name="Teske A."/>
            <person name="Baker B.J."/>
        </authorList>
    </citation>
    <scope>NUCLEOTIDE SEQUENCE [LARGE SCALE GENOMIC DNA]</scope>
    <source>
        <strain evidence="1">B66_G16</strain>
    </source>
</reference>
<comment type="caution">
    <text evidence="1">The sequence shown here is derived from an EMBL/GenBank/DDBJ whole genome shotgun (WGS) entry which is preliminary data.</text>
</comment>
<sequence length="97" mass="11268">MESVVFVKMKEYHLRSARHVRFPLRDAELPLSQEDLRSEYELAKKFDEKLRAIDEEYSPLAKCLEAGICASDWSGLEESSQGDCFEVISKSLKRRKI</sequence>
<proteinExistence type="predicted"/>
<name>A0A497EKF6_9CREN</name>
<dbReference type="AlphaFoldDB" id="A0A497EKF6"/>
<dbReference type="EMBL" id="QMQV01000140">
    <property type="protein sequence ID" value="RLE47258.1"/>
    <property type="molecule type" value="Genomic_DNA"/>
</dbReference>
<gene>
    <name evidence="1" type="ORF">DRJ31_09115</name>
</gene>
<dbReference type="Proteomes" id="UP000278475">
    <property type="component" value="Unassembled WGS sequence"/>
</dbReference>
<evidence type="ECO:0000313" key="2">
    <source>
        <dbReference type="Proteomes" id="UP000278475"/>
    </source>
</evidence>
<evidence type="ECO:0000313" key="1">
    <source>
        <dbReference type="EMBL" id="RLE47258.1"/>
    </source>
</evidence>